<reference evidence="1 2" key="1">
    <citation type="submission" date="2020-03" db="EMBL/GenBank/DDBJ databases">
        <title>Sequencing the genomes of 1000 actinobacteria strains.</title>
        <authorList>
            <person name="Klenk H.-P."/>
        </authorList>
    </citation>
    <scope>NUCLEOTIDE SEQUENCE [LARGE SCALE GENOMIC DNA]</scope>
    <source>
        <strain evidence="1 2">DSM 45668</strain>
    </source>
</reference>
<dbReference type="EMBL" id="JAANOU010000001">
    <property type="protein sequence ID" value="NIH80402.1"/>
    <property type="molecule type" value="Genomic_DNA"/>
</dbReference>
<name>A0ABX0STX1_9PSEU</name>
<proteinExistence type="predicted"/>
<dbReference type="Proteomes" id="UP000754495">
    <property type="component" value="Unassembled WGS sequence"/>
</dbReference>
<dbReference type="RefSeq" id="WP_167114581.1">
    <property type="nucleotide sequence ID" value="NZ_JAANOU010000001.1"/>
</dbReference>
<sequence length="59" mass="6551">MTDERCPRCQWPMTELRGGGSRHPVSTGRVDYRRCICGAWLLIVNDTLAGATRTATIEA</sequence>
<evidence type="ECO:0000313" key="2">
    <source>
        <dbReference type="Proteomes" id="UP000754495"/>
    </source>
</evidence>
<comment type="caution">
    <text evidence="1">The sequence shown here is derived from an EMBL/GenBank/DDBJ whole genome shotgun (WGS) entry which is preliminary data.</text>
</comment>
<gene>
    <name evidence="1" type="ORF">FHX46_002932</name>
</gene>
<accession>A0ABX0STX1</accession>
<protein>
    <submittedName>
        <fullName evidence="1">Uncharacterized protein</fullName>
    </submittedName>
</protein>
<evidence type="ECO:0000313" key="1">
    <source>
        <dbReference type="EMBL" id="NIH80402.1"/>
    </source>
</evidence>
<organism evidence="1 2">
    <name type="scientific">Amycolatopsis viridis</name>
    <dbReference type="NCBI Taxonomy" id="185678"/>
    <lineage>
        <taxon>Bacteria</taxon>
        <taxon>Bacillati</taxon>
        <taxon>Actinomycetota</taxon>
        <taxon>Actinomycetes</taxon>
        <taxon>Pseudonocardiales</taxon>
        <taxon>Pseudonocardiaceae</taxon>
        <taxon>Amycolatopsis</taxon>
    </lineage>
</organism>
<keyword evidence="2" id="KW-1185">Reference proteome</keyword>